<sequence>MAASPFNCCGYLGVDISEVYDTHLPETASILAQVLNLRGLVHRF</sequence>
<evidence type="ECO:0000313" key="1">
    <source>
        <dbReference type="EMBL" id="ANR95053.1"/>
    </source>
</evidence>
<geneLocation type="plasmid" evidence="1">
    <name>pSH-YH-DH</name>
</geneLocation>
<dbReference type="EMBL" id="KX129949">
    <property type="protein sequence ID" value="ANR95053.1"/>
    <property type="molecule type" value="Genomic_DNA"/>
</dbReference>
<accession>A0A3G1E0K5</accession>
<dbReference type="AlphaFoldDB" id="A0A3G1E0K5"/>
<reference evidence="1" key="1">
    <citation type="submission" date="2016-07" db="EMBL/GenBank/DDBJ databases">
        <title>CTX-M-55-B1-ST2852 Escherichia coli in one Giant Panda with extraintestinal polyinfection, China.</title>
        <authorList>
            <person name="Zhou W."/>
            <person name="Guo X."/>
        </authorList>
    </citation>
    <scope>NUCLEOTIDE SEQUENCE</scope>
    <source>
        <strain evidence="1">SH-YH-DH</strain>
        <plasmid evidence="1">pSH-YH-DH</plasmid>
    </source>
</reference>
<gene>
    <name evidence="1" type="ORF">plasmid_0001</name>
</gene>
<organism evidence="1">
    <name type="scientific">Escherichia coli</name>
    <dbReference type="NCBI Taxonomy" id="562"/>
    <lineage>
        <taxon>Bacteria</taxon>
        <taxon>Pseudomonadati</taxon>
        <taxon>Pseudomonadota</taxon>
        <taxon>Gammaproteobacteria</taxon>
        <taxon>Enterobacterales</taxon>
        <taxon>Enterobacteriaceae</taxon>
        <taxon>Escherichia</taxon>
    </lineage>
</organism>
<name>A0A3G1E0K5_ECOLX</name>
<keyword evidence="1" id="KW-0614">Plasmid</keyword>
<protein>
    <submittedName>
        <fullName evidence="1">Uncharacterized protein</fullName>
    </submittedName>
</protein>
<proteinExistence type="predicted"/>